<dbReference type="RefSeq" id="WP_166248382.1">
    <property type="nucleotide sequence ID" value="NZ_CP049616.1"/>
</dbReference>
<gene>
    <name evidence="5" type="ORF">GVT53_09220</name>
</gene>
<evidence type="ECO:0000256" key="2">
    <source>
        <dbReference type="ARBA" id="ARBA00023125"/>
    </source>
</evidence>
<dbReference type="Gene3D" id="1.10.10.60">
    <property type="entry name" value="Homeodomain-like"/>
    <property type="match status" value="2"/>
</dbReference>
<evidence type="ECO:0000313" key="6">
    <source>
        <dbReference type="Proteomes" id="UP000502928"/>
    </source>
</evidence>
<keyword evidence="3" id="KW-0804">Transcription</keyword>
<name>A0A6G7J224_9FLAO</name>
<reference evidence="5 6" key="1">
    <citation type="submission" date="2020-02" db="EMBL/GenBank/DDBJ databases">
        <title>Complete genome of Muricauda sp. 501str8.</title>
        <authorList>
            <person name="Dong B."/>
            <person name="Zhu S."/>
            <person name="Yang J."/>
            <person name="Chen J."/>
        </authorList>
    </citation>
    <scope>NUCLEOTIDE SEQUENCE [LARGE SCALE GENOMIC DNA]</scope>
    <source>
        <strain evidence="5 6">501str8</strain>
    </source>
</reference>
<evidence type="ECO:0000313" key="5">
    <source>
        <dbReference type="EMBL" id="QII44855.1"/>
    </source>
</evidence>
<dbReference type="SUPFAM" id="SSF46689">
    <property type="entry name" value="Homeodomain-like"/>
    <property type="match status" value="2"/>
</dbReference>
<dbReference type="KEGG" id="mut:GVT53_09220"/>
<keyword evidence="6" id="KW-1185">Reference proteome</keyword>
<dbReference type="InterPro" id="IPR009057">
    <property type="entry name" value="Homeodomain-like_sf"/>
</dbReference>
<evidence type="ECO:0000259" key="4">
    <source>
        <dbReference type="PROSITE" id="PS01124"/>
    </source>
</evidence>
<feature type="domain" description="HTH araC/xylS-type" evidence="4">
    <location>
        <begin position="164"/>
        <end position="254"/>
    </location>
</feature>
<dbReference type="GO" id="GO:0043565">
    <property type="term" value="F:sequence-specific DNA binding"/>
    <property type="evidence" value="ECO:0007669"/>
    <property type="project" value="InterPro"/>
</dbReference>
<proteinExistence type="predicted"/>
<dbReference type="PANTHER" id="PTHR43280">
    <property type="entry name" value="ARAC-FAMILY TRANSCRIPTIONAL REGULATOR"/>
    <property type="match status" value="1"/>
</dbReference>
<dbReference type="PROSITE" id="PS01124">
    <property type="entry name" value="HTH_ARAC_FAMILY_2"/>
    <property type="match status" value="1"/>
</dbReference>
<evidence type="ECO:0000256" key="1">
    <source>
        <dbReference type="ARBA" id="ARBA00023015"/>
    </source>
</evidence>
<dbReference type="Proteomes" id="UP000502928">
    <property type="component" value="Chromosome"/>
</dbReference>
<dbReference type="InterPro" id="IPR018060">
    <property type="entry name" value="HTH_AraC"/>
</dbReference>
<keyword evidence="1" id="KW-0805">Transcription regulation</keyword>
<protein>
    <submittedName>
        <fullName evidence="5">AraC family transcriptional regulator</fullName>
    </submittedName>
</protein>
<dbReference type="GO" id="GO:0003700">
    <property type="term" value="F:DNA-binding transcription factor activity"/>
    <property type="evidence" value="ECO:0007669"/>
    <property type="project" value="InterPro"/>
</dbReference>
<dbReference type="AlphaFoldDB" id="A0A6G7J224"/>
<dbReference type="Pfam" id="PF12833">
    <property type="entry name" value="HTH_18"/>
    <property type="match status" value="1"/>
</dbReference>
<evidence type="ECO:0000256" key="3">
    <source>
        <dbReference type="ARBA" id="ARBA00023163"/>
    </source>
</evidence>
<dbReference type="PANTHER" id="PTHR43280:SF2">
    <property type="entry name" value="HTH-TYPE TRANSCRIPTIONAL REGULATOR EXSA"/>
    <property type="match status" value="1"/>
</dbReference>
<keyword evidence="2" id="KW-0238">DNA-binding</keyword>
<dbReference type="SMART" id="SM00342">
    <property type="entry name" value="HTH_ARAC"/>
    <property type="match status" value="1"/>
</dbReference>
<dbReference type="EMBL" id="CP049616">
    <property type="protein sequence ID" value="QII44855.1"/>
    <property type="molecule type" value="Genomic_DNA"/>
</dbReference>
<sequence length="282" mass="32073">MIQQLHIPKNPTLLQVVKFMTYVELTQEDILEGRTAIFPNATTNILFSLDEEILVNKTSSAHSIYTSCSSTVFFKPYTGMKFMTIQFSSYGLSYLKKIPAFELLDTLSELDIIFPASEIEQIATQLRECKSIGEMFSLLEIFISKKMGFPEIDPRLPCALQLLNSENSISIDTLSQSLCISNRGLQKLFKKHIGMSPAYYRKIIRFNKAAQLLSSDSNGSLTEISYACGYFDQAHFIKDFREFGGISPSEFLRFKSKSSDFYNYRISESDTLVALNDQYIKS</sequence>
<accession>A0A6G7J224</accession>
<organism evidence="5 6">
    <name type="scientific">Flagellimonas oceani</name>
    <dbReference type="NCBI Taxonomy" id="2698672"/>
    <lineage>
        <taxon>Bacteria</taxon>
        <taxon>Pseudomonadati</taxon>
        <taxon>Bacteroidota</taxon>
        <taxon>Flavobacteriia</taxon>
        <taxon>Flavobacteriales</taxon>
        <taxon>Flavobacteriaceae</taxon>
        <taxon>Flagellimonas</taxon>
    </lineage>
</organism>